<feature type="binding site" evidence="5">
    <location>
        <position position="53"/>
    </location>
    <ligand>
        <name>pyruvate</name>
        <dbReference type="ChEBI" id="CHEBI:15361"/>
    </ligand>
</feature>
<gene>
    <name evidence="6" type="primary">yagE_2</name>
    <name evidence="6" type="ORF">ETAA8_27310</name>
</gene>
<evidence type="ECO:0000256" key="5">
    <source>
        <dbReference type="PIRSR" id="PIRSR001365-2"/>
    </source>
</evidence>
<evidence type="ECO:0000256" key="1">
    <source>
        <dbReference type="ARBA" id="ARBA00023239"/>
    </source>
</evidence>
<dbReference type="EMBL" id="CP036274">
    <property type="protein sequence ID" value="QDU27643.1"/>
    <property type="molecule type" value="Genomic_DNA"/>
</dbReference>
<dbReference type="EC" id="4.1.2.-" evidence="6"/>
<evidence type="ECO:0000313" key="7">
    <source>
        <dbReference type="Proteomes" id="UP000315017"/>
    </source>
</evidence>
<dbReference type="InterPro" id="IPR013785">
    <property type="entry name" value="Aldolase_TIM"/>
</dbReference>
<dbReference type="PROSITE" id="PS00666">
    <property type="entry name" value="DHDPS_2"/>
    <property type="match status" value="1"/>
</dbReference>
<dbReference type="GO" id="GO:0005829">
    <property type="term" value="C:cytosol"/>
    <property type="evidence" value="ECO:0007669"/>
    <property type="project" value="TreeGrafter"/>
</dbReference>
<dbReference type="AlphaFoldDB" id="A0A517YBL3"/>
<comment type="similarity">
    <text evidence="3">Belongs to the DapA family.</text>
</comment>
<name>A0A517YBL3_9BACT</name>
<dbReference type="Pfam" id="PF00701">
    <property type="entry name" value="DHDPS"/>
    <property type="match status" value="1"/>
</dbReference>
<dbReference type="GO" id="GO:0019262">
    <property type="term" value="P:N-acetylneuraminate catabolic process"/>
    <property type="evidence" value="ECO:0007669"/>
    <property type="project" value="TreeGrafter"/>
</dbReference>
<dbReference type="KEGG" id="aagg:ETAA8_27310"/>
<dbReference type="SMART" id="SM01130">
    <property type="entry name" value="DHDPS"/>
    <property type="match status" value="1"/>
</dbReference>
<evidence type="ECO:0000256" key="3">
    <source>
        <dbReference type="PIRNR" id="PIRNR001365"/>
    </source>
</evidence>
<dbReference type="GO" id="GO:0008747">
    <property type="term" value="F:N-acetylneuraminate lyase activity"/>
    <property type="evidence" value="ECO:0007669"/>
    <property type="project" value="TreeGrafter"/>
</dbReference>
<dbReference type="RefSeq" id="WP_145088627.1">
    <property type="nucleotide sequence ID" value="NZ_CP036274.1"/>
</dbReference>
<dbReference type="Gene3D" id="3.20.20.70">
    <property type="entry name" value="Aldolase class I"/>
    <property type="match status" value="1"/>
</dbReference>
<evidence type="ECO:0000256" key="4">
    <source>
        <dbReference type="PIRSR" id="PIRSR001365-1"/>
    </source>
</evidence>
<sequence length="311" mass="33628">MNTPAFSQPLRGIVPPLVTPLAARDELDRAALARIIERMIEGGVAGIFVLGTTGEAPALDYRLRYELVEAAAEIIAGRVPMLVGVTDPSLTESLDLAQHAAANRAAAIVAAPPYYFPLQQRDLVRYFSQLAEQSPLPLFLYNMPACVKIDISVETTEACTRLANVCGVKDSGGNLEHYRRLLELRSLRPDWTFLIGPEHLLAESVLLGGDGGVNGGANLHPRLFVDWFAAAVANDSNRIHQLGDQVRLLGQIYRQADEFMAVVRGLKCALSVAGLCDNRLAEPIQPCDAVAREKIVAIVEQLGLLAAASRT</sequence>
<dbReference type="OrthoDB" id="9782828at2"/>
<organism evidence="6 7">
    <name type="scientific">Anatilimnocola aggregata</name>
    <dbReference type="NCBI Taxonomy" id="2528021"/>
    <lineage>
        <taxon>Bacteria</taxon>
        <taxon>Pseudomonadati</taxon>
        <taxon>Planctomycetota</taxon>
        <taxon>Planctomycetia</taxon>
        <taxon>Pirellulales</taxon>
        <taxon>Pirellulaceae</taxon>
        <taxon>Anatilimnocola</taxon>
    </lineage>
</organism>
<dbReference type="PIRSF" id="PIRSF001365">
    <property type="entry name" value="DHDPS"/>
    <property type="match status" value="1"/>
</dbReference>
<dbReference type="PANTHER" id="PTHR42849:SF1">
    <property type="entry name" value="N-ACETYLNEURAMINATE LYASE"/>
    <property type="match status" value="1"/>
</dbReference>
<feature type="active site" description="Schiff-base intermediate with substrate" evidence="4">
    <location>
        <position position="169"/>
    </location>
</feature>
<dbReference type="SUPFAM" id="SSF51569">
    <property type="entry name" value="Aldolase"/>
    <property type="match status" value="1"/>
</dbReference>
<keyword evidence="7" id="KW-1185">Reference proteome</keyword>
<protein>
    <submittedName>
        <fullName evidence="6">Putative 2-keto-3-deoxy-galactonate aldolase YagE</fullName>
        <ecNumber evidence="6">4.1.2.-</ecNumber>
    </submittedName>
</protein>
<dbReference type="PRINTS" id="PR00146">
    <property type="entry name" value="DHPICSNTHASE"/>
</dbReference>
<keyword evidence="2" id="KW-0704">Schiff base</keyword>
<dbReference type="PANTHER" id="PTHR42849">
    <property type="entry name" value="N-ACETYLNEURAMINATE LYASE"/>
    <property type="match status" value="1"/>
</dbReference>
<dbReference type="Proteomes" id="UP000315017">
    <property type="component" value="Chromosome"/>
</dbReference>
<feature type="binding site" evidence="5">
    <location>
        <position position="213"/>
    </location>
    <ligand>
        <name>pyruvate</name>
        <dbReference type="ChEBI" id="CHEBI:15361"/>
    </ligand>
</feature>
<dbReference type="CDD" id="cd00408">
    <property type="entry name" value="DHDPS-like"/>
    <property type="match status" value="1"/>
</dbReference>
<accession>A0A517YBL3</accession>
<reference evidence="6 7" key="1">
    <citation type="submission" date="2019-02" db="EMBL/GenBank/DDBJ databases">
        <title>Deep-cultivation of Planctomycetes and their phenomic and genomic characterization uncovers novel biology.</title>
        <authorList>
            <person name="Wiegand S."/>
            <person name="Jogler M."/>
            <person name="Boedeker C."/>
            <person name="Pinto D."/>
            <person name="Vollmers J."/>
            <person name="Rivas-Marin E."/>
            <person name="Kohn T."/>
            <person name="Peeters S.H."/>
            <person name="Heuer A."/>
            <person name="Rast P."/>
            <person name="Oberbeckmann S."/>
            <person name="Bunk B."/>
            <person name="Jeske O."/>
            <person name="Meyerdierks A."/>
            <person name="Storesund J.E."/>
            <person name="Kallscheuer N."/>
            <person name="Luecker S."/>
            <person name="Lage O.M."/>
            <person name="Pohl T."/>
            <person name="Merkel B.J."/>
            <person name="Hornburger P."/>
            <person name="Mueller R.-W."/>
            <person name="Bruemmer F."/>
            <person name="Labrenz M."/>
            <person name="Spormann A.M."/>
            <person name="Op den Camp H."/>
            <person name="Overmann J."/>
            <person name="Amann R."/>
            <person name="Jetten M.S.M."/>
            <person name="Mascher T."/>
            <person name="Medema M.H."/>
            <person name="Devos D.P."/>
            <person name="Kaster A.-K."/>
            <person name="Ovreas L."/>
            <person name="Rohde M."/>
            <person name="Galperin M.Y."/>
            <person name="Jogler C."/>
        </authorList>
    </citation>
    <scope>NUCLEOTIDE SEQUENCE [LARGE SCALE GENOMIC DNA]</scope>
    <source>
        <strain evidence="6 7">ETA_A8</strain>
    </source>
</reference>
<dbReference type="InterPro" id="IPR020625">
    <property type="entry name" value="Schiff_base-form_aldolases_AS"/>
</dbReference>
<feature type="active site" description="Proton donor/acceptor" evidence="4">
    <location>
        <position position="141"/>
    </location>
</feature>
<keyword evidence="1 3" id="KW-0456">Lyase</keyword>
<evidence type="ECO:0000313" key="6">
    <source>
        <dbReference type="EMBL" id="QDU27643.1"/>
    </source>
</evidence>
<dbReference type="InterPro" id="IPR002220">
    <property type="entry name" value="DapA-like"/>
</dbReference>
<evidence type="ECO:0000256" key="2">
    <source>
        <dbReference type="ARBA" id="ARBA00023270"/>
    </source>
</evidence>
<proteinExistence type="inferred from homology"/>